<evidence type="ECO:0000256" key="3">
    <source>
        <dbReference type="SAM" id="MobiDB-lite"/>
    </source>
</evidence>
<evidence type="ECO:0000313" key="6">
    <source>
        <dbReference type="Proteomes" id="UP000009235"/>
    </source>
</evidence>
<accession>F6ESG9</accession>
<gene>
    <name evidence="5" type="ordered locus">AS9A_P20046</name>
</gene>
<dbReference type="HOGENOM" id="CLU_036838_11_0_11"/>
<dbReference type="PANTHER" id="PTHR12304:SF4">
    <property type="entry name" value="URIDINE NUCLEOSIDASE"/>
    <property type="match status" value="1"/>
</dbReference>
<evidence type="ECO:0000256" key="2">
    <source>
        <dbReference type="ARBA" id="ARBA00023295"/>
    </source>
</evidence>
<protein>
    <submittedName>
        <fullName evidence="5">Purine nucleosidase</fullName>
    </submittedName>
</protein>
<dbReference type="InterPro" id="IPR001910">
    <property type="entry name" value="Inosine/uridine_hydrolase_dom"/>
</dbReference>
<dbReference type="AlphaFoldDB" id="F6ESG9"/>
<evidence type="ECO:0000313" key="5">
    <source>
        <dbReference type="EMBL" id="AEF43090.1"/>
    </source>
</evidence>
<dbReference type="KEGG" id="asd:AS9A_P20046"/>
<dbReference type="GO" id="GO:0008477">
    <property type="term" value="F:purine nucleosidase activity"/>
    <property type="evidence" value="ECO:0007669"/>
    <property type="project" value="TreeGrafter"/>
</dbReference>
<sequence length="304" mass="31182">MREVVVDTDCGVDDALALLILLRDPDVHVAAVISSAGNCSAAQAARNAAAVLAAADHSGVPIAAGIEPDGKDYSQSPHGSDGLGNTGLGVSSAELSALPAPALISEMADPTRDLLCLAPLTNVAAALRDDPGVLERYRRVVIMGGMGPRANTDRVLAGYPQFLIKGDTNTNHDPAATAAVAAAAGAVVWVGMNVTAPLHVPFTLFERAEGVLGEFVRSISAGYAEYATRMYESAELIVTAHDSVAAAVLAQPGVVVESEKGTGEVIRADGCSALWATGDGPHEFATAVDYQAVLERIQQTIGAC</sequence>
<dbReference type="RefSeq" id="WP_013798097.1">
    <property type="nucleotide sequence ID" value="NC_015561.1"/>
</dbReference>
<proteinExistence type="predicted"/>
<dbReference type="SUPFAM" id="SSF53590">
    <property type="entry name" value="Nucleoside hydrolase"/>
    <property type="match status" value="1"/>
</dbReference>
<dbReference type="Proteomes" id="UP000009235">
    <property type="component" value="Plasmid pAS9A-2"/>
</dbReference>
<dbReference type="GO" id="GO:0006152">
    <property type="term" value="P:purine nucleoside catabolic process"/>
    <property type="evidence" value="ECO:0007669"/>
    <property type="project" value="TreeGrafter"/>
</dbReference>
<feature type="domain" description="Inosine/uridine-preferring nucleoside hydrolase" evidence="4">
    <location>
        <begin position="4"/>
        <end position="291"/>
    </location>
</feature>
<dbReference type="Pfam" id="PF01156">
    <property type="entry name" value="IU_nuc_hydro"/>
    <property type="match status" value="1"/>
</dbReference>
<dbReference type="OrthoDB" id="9797882at2"/>
<keyword evidence="2" id="KW-0326">Glycosidase</keyword>
<geneLocation type="plasmid" evidence="5 6">
    <name>pAS9A-2</name>
</geneLocation>
<evidence type="ECO:0000256" key="1">
    <source>
        <dbReference type="ARBA" id="ARBA00022801"/>
    </source>
</evidence>
<keyword evidence="6" id="KW-1185">Reference proteome</keyword>
<keyword evidence="1" id="KW-0378">Hydrolase</keyword>
<dbReference type="InterPro" id="IPR023186">
    <property type="entry name" value="IUNH"/>
</dbReference>
<name>F6ESG9_HOYSD</name>
<feature type="region of interest" description="Disordered" evidence="3">
    <location>
        <begin position="66"/>
        <end position="85"/>
    </location>
</feature>
<dbReference type="PANTHER" id="PTHR12304">
    <property type="entry name" value="INOSINE-URIDINE PREFERRING NUCLEOSIDE HYDROLASE"/>
    <property type="match status" value="1"/>
</dbReference>
<keyword evidence="5" id="KW-0614">Plasmid</keyword>
<dbReference type="EMBL" id="CP002788">
    <property type="protein sequence ID" value="AEF43090.1"/>
    <property type="molecule type" value="Genomic_DNA"/>
</dbReference>
<dbReference type="Gene3D" id="3.90.245.10">
    <property type="entry name" value="Ribonucleoside hydrolase-like"/>
    <property type="match status" value="1"/>
</dbReference>
<organism evidence="5 6">
    <name type="scientific">Hoyosella subflava (strain DSM 45089 / JCM 17490 / NBRC 109087 / DQS3-9A1)</name>
    <name type="common">Amycolicicoccus subflavus</name>
    <dbReference type="NCBI Taxonomy" id="443218"/>
    <lineage>
        <taxon>Bacteria</taxon>
        <taxon>Bacillati</taxon>
        <taxon>Actinomycetota</taxon>
        <taxon>Actinomycetes</taxon>
        <taxon>Mycobacteriales</taxon>
        <taxon>Hoyosellaceae</taxon>
        <taxon>Hoyosella</taxon>
    </lineage>
</organism>
<reference evidence="5 6" key="1">
    <citation type="journal article" date="2011" name="J. Bacteriol.">
        <title>Complete genome sequence of Amycolicicoccus subflavus DQS3-9A1T, an actinomycete isolated from crude oil-polluted soil.</title>
        <authorList>
            <person name="Cai M."/>
            <person name="Chen W.M."/>
            <person name="Nie Y."/>
            <person name="Chi C.Q."/>
            <person name="Wang Y.N."/>
            <person name="Tang Y.Q."/>
            <person name="Li G.Y."/>
            <person name="Wu X.L."/>
        </authorList>
    </citation>
    <scope>NUCLEOTIDE SEQUENCE [LARGE SCALE GENOMIC DNA]</scope>
    <source>
        <strain evidence="6">DSM 45089 / DQS3-9A1</strain>
        <plasmid evidence="5 6">pAS9A-2</plasmid>
    </source>
</reference>
<dbReference type="GO" id="GO:0005829">
    <property type="term" value="C:cytosol"/>
    <property type="evidence" value="ECO:0007669"/>
    <property type="project" value="TreeGrafter"/>
</dbReference>
<dbReference type="InterPro" id="IPR036452">
    <property type="entry name" value="Ribo_hydro-like"/>
</dbReference>
<evidence type="ECO:0000259" key="4">
    <source>
        <dbReference type="Pfam" id="PF01156"/>
    </source>
</evidence>